<organism evidence="1">
    <name type="scientific">Siphoviridae sp. ctrok7</name>
    <dbReference type="NCBI Taxonomy" id="2826480"/>
    <lineage>
        <taxon>Viruses</taxon>
        <taxon>Duplodnaviria</taxon>
        <taxon>Heunggongvirae</taxon>
        <taxon>Uroviricota</taxon>
        <taxon>Caudoviricetes</taxon>
    </lineage>
</organism>
<accession>A0A8S5NFD1</accession>
<proteinExistence type="predicted"/>
<sequence length="89" mass="9351">MAQIAQQDNLVIEVTTTAAALDSNTKNKLIACIEGGTIADVVLVTKEVEKKISHAKIVSWLVDTTGDSPKYSILIVNANSAAIATIALN</sequence>
<evidence type="ECO:0000313" key="1">
    <source>
        <dbReference type="EMBL" id="DAD93002.1"/>
    </source>
</evidence>
<reference evidence="1" key="1">
    <citation type="journal article" date="2021" name="Proc. Natl. Acad. Sci. U.S.A.">
        <title>A Catalog of Tens of Thousands of Viruses from Human Metagenomes Reveals Hidden Associations with Chronic Diseases.</title>
        <authorList>
            <person name="Tisza M.J."/>
            <person name="Buck C.B."/>
        </authorList>
    </citation>
    <scope>NUCLEOTIDE SEQUENCE</scope>
    <source>
        <strain evidence="1">Ctrok7</strain>
    </source>
</reference>
<name>A0A8S5NFD1_9CAUD</name>
<protein>
    <submittedName>
        <fullName evidence="1">Uncharacterized protein</fullName>
    </submittedName>
</protein>
<dbReference type="EMBL" id="BK015149">
    <property type="protein sequence ID" value="DAD93002.1"/>
    <property type="molecule type" value="Genomic_DNA"/>
</dbReference>